<dbReference type="Pfam" id="PF04200">
    <property type="entry name" value="Lipoprotein_17"/>
    <property type="match status" value="11"/>
</dbReference>
<keyword evidence="3" id="KW-1133">Transmembrane helix</keyword>
<dbReference type="Pfam" id="PF07554">
    <property type="entry name" value="FIVAR"/>
    <property type="match status" value="6"/>
</dbReference>
<dbReference type="InterPro" id="IPR002988">
    <property type="entry name" value="GA_module"/>
</dbReference>
<feature type="domain" description="Extracellular matrix-binding protein ebh GA module" evidence="4">
    <location>
        <begin position="4126"/>
        <end position="4175"/>
    </location>
</feature>
<dbReference type="SUPFAM" id="SSF46997">
    <property type="entry name" value="Bacterial immunoglobulin/albumin-binding domains"/>
    <property type="match status" value="1"/>
</dbReference>
<evidence type="ECO:0000259" key="4">
    <source>
        <dbReference type="SMART" id="SM00844"/>
    </source>
</evidence>
<keyword evidence="6" id="KW-1185">Reference proteome</keyword>
<name>A0A449B7I7_9BACT</name>
<dbReference type="InterPro" id="IPR007326">
    <property type="entry name" value="Lipoprotein-assoc_dom"/>
</dbReference>
<feature type="transmembrane region" description="Helical" evidence="3">
    <location>
        <begin position="5844"/>
        <end position="5865"/>
    </location>
</feature>
<feature type="region of interest" description="Disordered" evidence="2">
    <location>
        <begin position="3712"/>
        <end position="3735"/>
    </location>
</feature>
<dbReference type="Gene3D" id="1.20.5.420">
    <property type="entry name" value="Immunoglobulin FC, subunit C"/>
    <property type="match status" value="2"/>
</dbReference>
<feature type="domain" description="Extracellular matrix-binding protein ebh GA module" evidence="4">
    <location>
        <begin position="3746"/>
        <end position="3797"/>
    </location>
</feature>
<evidence type="ECO:0000256" key="1">
    <source>
        <dbReference type="SAM" id="Coils"/>
    </source>
</evidence>
<dbReference type="InterPro" id="IPR009063">
    <property type="entry name" value="Ig/albumin-bd_sf"/>
</dbReference>
<evidence type="ECO:0000256" key="3">
    <source>
        <dbReference type="SAM" id="Phobius"/>
    </source>
</evidence>
<dbReference type="Gene3D" id="1.20.120.1850">
    <property type="entry name" value="Ebh helix bundles repeating unit (S and A modules)"/>
    <property type="match status" value="8"/>
</dbReference>
<keyword evidence="3" id="KW-0472">Membrane</keyword>
<feature type="domain" description="Extracellular matrix-binding protein ebh GA module" evidence="4">
    <location>
        <begin position="3551"/>
        <end position="3611"/>
    </location>
</feature>
<evidence type="ECO:0000313" key="5">
    <source>
        <dbReference type="EMBL" id="VEU76548.1"/>
    </source>
</evidence>
<feature type="region of interest" description="Disordered" evidence="2">
    <location>
        <begin position="4901"/>
        <end position="4923"/>
    </location>
</feature>
<accession>A0A449B7I7</accession>
<sequence>MKNKRLKRVLSSNVAVGIAALGSIGTLSLTDAQEQEKAHLQEIESNIEIFLTTPGSGYPNPDNLPLMSAKYTDPSGKVTTVSQRNFWDSFKFTDYGFEVILRTTTIFERGELENSSRFYKDNSAHIDWIISVRSLTDPAVEYYSTTNRVTTGYKTEQQRLDQIINGSMATRDLGEIDKNRTVSDVTDQELLAYVKKAERTSDKAVISPGQDFQVVRNGRTITITYRLKSTRTDSNTTDHLRNQTGAPDIFSRATNTITLDGFLEPVDPTQETNRLNQIKNASWSANGNADYANKSNLITSTNLTFKDTIIKAVLENGQIATFRYDSANGEVNKLVSSDPNVDFEIRNVTFENKTNALDQNGTLRVNFDVFSKRPRFENVSVSASSQINGFKTEVQRLNELFAQKRNTIINNLYSTSEKQSLASSVTKDSLAAKLTTLFNNASDNAKVTSTLITSFTTNNDNGTITFTYKLNSTRNQLTTQVSSNDSGSITIGGFLSVASEQARIDDLNNRVTAVDYQGKENVLAAIEFKDFKTATGAYKKANLPRGIKNKLSYTITDASGTTHTSVYKNGRHVFESLNAYVKSYYLKDLTNLNDADGHLDSYITLGSLNTNLNSHLIERTPTSSTNAIRLNGFKTEIQRLTEILEDIHPSLEGNLFTADEKQLKASKYTADQVKTRLANYYNDSNLNVVVKPFSATPDDINGQWNITYSLSSTRDQLSSVDTVKTADKTFAETGFYTAAKEKARLDALMRTLTVDYSPKNFLLNWPTTFDPIANYSKFIFSVTDDKGVQHQGVFQNGEWVFPTANAKIVRFEPSQITNLTDTSGAFSIRINLQSTKEDFATTQSDNQSAAIYLKRIQGFITETQRLNTLIDDRAILNNSNISNQINNKNRLASSVSKDELVAAINAVIPESQKAQAVNDHQFQVSYNDTNGTINVSFWIVSKRDSLTDKKSNKRSFTISGFNTAAQEQARLDDLKAKITNVVYKGARNNLPSERALDYKQLEVTIRHNNTDYVAKYVAGNENKLVIANNPLNLDITDIVFNVDTTTNSSDRNGTANVDFNLRSNKSSFTNVVSSVQNKEIRNFKTEQQRLNELINRNLHNSITFTASDKNNLPSRVSDSLIKAKFLALFNNGANKSNPEYISINKDDQNGTITVTYKVKSAKTNLTDIVSEPQKVAIFNGFLSKSAEQQRIDLIAASLDGANFDYSPKTNTPALTSFIVNNLLWSTSADGSGKIAGNATNTNEQVKLTGPVTVSATDDRSGNLTISYKLASTKPGFEELQTETRTAIIPGFLTEVQRLNNILNAAVNNPENNTNLRNGLQNQTPSSVTKTEAKRLLTIGYNHDSSEIDLNSINLVANNANGTLKITYQLRSKRTSLTDVLSSDTKSITLNNLRSNASEKVRVNTLANQIVANYPVGDKTAQLTSFEKSQLRLTLNNEQGVWDASRDGFVFANQNMVVKDITFTEANDLGNNGANNTGSVKVNFKAYSTIDQYTAVASDAKYKVVSGFKTEQQRVNEVKTSLNGVDFNTADLARNREVSQVTNDEIIASLAKLIPSDKLATVDPNITVNRDNSNGTINVTWKVHSTRNNFNVSSSHPTKSVESFTTTLTGFLNAQNEINRLNNISVVSADYAQKQNLITNTNLTTANTILKFNVNGEQVTAYYDASQPNKLKIANNKGQFEIRNVVYASKTNALDENGTINLTFDLYSLKPGYENVKVTKNGTASGFKREVDRLNEVINNVNPNLDLPAALKTKPASSVTKADIANAITQAFASSKATFDNNNSLKNVNSTTPEVLLKSNDENGTLEIKYIIKSTRDDLTGVYSTTEVSKVFTGFLTKAQEKSRLDNLANSLLADSVNYDDKTNLPSMTTFEDSKLKVTIGSQTKSATVSDPFDAPINAIVVPSNTSYYSDKNDRDGSVKTTLKLKSRIFDDVVSEPQEFTINGFKTEAQRLDDVLDARTTPRDFSDSEEIPASTKTKQQVFDLLNDLYTAEDKAKIDLDSITLNANDTNGTLGVSYKLISLRDNLTDVDSTKARNVSFSGFKTTEQEQERLNGLLLRSTADYEDKTNTPLLTTKDKSKVIITIDNVRGRYDSVTDSYIFDAPVNAKAINLQFSEENDQNGTLKVKYDLVSTDPAFSHVEVRDTNDTTKKEITNFLTESQRLDKVIDNKTADINGLDFDAATKKKAPSTIEDADVIDKLNSVLNNTNSNVTINNIVGSIAKNNADGTITVTYKLNSTRNNLESETSSKTVTKVFREFRNENQVKTELNAIINSSSTTLDYSDKANLPSDTTFEDAKYTLVSNDPNKAFSSSVVNNEVVIDAISAKLESVDESNKNDKTGSVDAVYKLRSTEPGFENVVSDPSSAKTLSNFKTEQQRLDEEIQKHATSDNVNVTNKETRSPSEVTKAEIAKLLNDLYNTNANAKVTEDDITLTPNNNTGTLGAEFKLTSTKNGLTDVKSSTSRTIQLNSFLSADGESKRLQDLVDNHTSVEYNGSREILADYQSDQLSNENIKMTINGVVGTYNSRTEEIDFPTLNAKATELYFNNTEDRNGSLELEFKLVSTKPGLRNSTSDLSTKTISDFKTEKTRLSELVSAKETQLNNLQYNRANKKGASEFTKDEASQLLSTVFSSDHARVRVEDVQSIEFNNETGTATVVYKLNSARDERQLGDIATDETYTKVFTGFITYEQERQRLETALADTLENVDYEDKTNWPTGTTFDKQDVFFNLNGEDLSGLATDYINKVRVSEIEFDNKNDRNGTVDVSLTLTSTRPGFETVSVKDKTTVEGFATEVNRLNRVLVGETERFPLPVNIDFLSPNDKTTRAASTYTPDEIKALIQPYYDGHSVNIENLRLRANNKTGVLEATYTLSSTREGLEGIRSTQTKTHVMRGIKTEEQERQRLSKILEDINANIARKNNTPILSNLMLSDISLSVREVNGTLNDHNEFVFGAPVNAIAKNVTIESLNDEEGTVMVKVPELASTEPGFENVSSFNIRGADDNAGISREVTGFLTESQRLDKLVEANAGEVTYTSETAPKANKLPSNVTKSDLSFSKDETENKWYKLLPDDATLTPNDKAGTLTITLPITSTRDNLSDVKSTQSRTFTLEGFKTTYQDAIDKLNNLDKDTVSITNNNPTTTLPSSEEGKNKDNYTINLTNDDPNLVAEIVNVVGHDDVNGKTLVAYKLVDNNPDHTNLDGTKPESKVFYKVVDGLKTERDRLNELKDQANNNLTYSDSEHPKASTFPSDVQSSDYVLDNTFATNNKVSTIDTTIDPNNEDGTLTANYKLNTTKTSSELFNVDTSLVPENAREDLNNFKDTNFVSPTAEQFKVAVDNTKDDNGFLNYERDLDNKIQTAKNAIDGKTNISDEEKTKLKADLDRVKDTFKQSTSTPEEAYNTAKEAIETINNIATTTDNAKGAKIAAVDATYPHLNKAQRDQVKENLKNSNTLEVSNANLPTTTQVEQNAKALDNAMKDTKERVDANEEFTAGEKYTNAPQNLKDQYDAAIQAAKDLIPLPDNVDGTNTKVPVLDGITDWRDTVTKPTTSNYPLDAVEELKRTIDSLKETIEHLQEAKDNAKAAIDKLPYLSADEKADLKKQVDAAETVGKVNEISDKATVKNSTKEQKHNAVDTQPEFEHLNDAQKQAVKDAIINSNLEPITNSTLPLTAKVISDATELDDAMETLQGLVNAKDSVHKTPLYINATPNSKDVYDKLTEAGSELSSNTNPDATKLPNVDIHESTPNWTKESVDKLNEAIKNALVEAAKSAIDNYPNLSEEEKTKLKDKINDSLDKTALNNVVEEGKNLNEQKQAKINAIDASYPYLNQSQKDAVAKEIKETNLNKDTNPNAPAFEDVDTKASALNESMKTLRDLVADKANVLGSDFYNKATDSSKDKYNKLTEGASELANNNNLTDDQANQIEDSFTKPADANWNKEAVDKLNEAIKNALKAAVESAIDNYPNLSEEEKAKLKSDLAKATTPEAIKNVGNNAKQINTDKQDVIDEVNKYQHLNETQKASAINEIKQANLDATLNANSNNVADVKQKAKDLDDAMGVLDTLVKAKEAVHTSDKYNNATDSSKQNYDHLISGADQLLKDQNPSDENLAPALAPSGSITKPSDQNWDKDNVDKLAQAIKDALKQAAKDAIDKLPNLSDAEKEALKNSIDGVEDVNTSDIDDIVAKATNINDAKQTSIDKIKQLPYLSDDEKEKYIKDVKDTNLSDANELNEQALAPLKAIETKAKEVNTTKKGHYDAVETNYPYLNDSQKAAVKEAIIKSNLEVIPNKETTPSTQNVLDQASALNESMKTLREFNDKAKSIIDNNELGDDVSAESKDKFSAAQAVANALSTNTTPDSANVDKVDTTISNRENPNYNKSDVDKVVAKLAETLKKVAEEKIDHLPNLSEAEKTALKEQLNNPETNTVAEIDAVLNKAKTIDNVKKDTIDAINKLDYLSDDEKAKYIKDVKDTNLSASENPAQDPALSEKLQEAQNTNNTKKTQDQNLNLEHVNQAQRDAITQAIKDSNLNAIAGKENTPATAKVIENAEALDNSMKTLRDLEAAKNKIITSPLYAKATPESQDLYDKLTNGGDELIANNNPQASNLANTNINETSPNWSKASVDTLNDAIIHALKEAYKGAIDKLEHLSQEEKTALKDQLDNPQTTTLDQIQEIADKATTWDNAKAQEIANVETNYPHLNASQKQAVKDAIKNANWDATLNPDAKNVAQVKAQAQELDDSMAKLQQFTNDDPKVVASPMFTNASEESKTKYQKAIEASKQLQNNQNPSVEGLNGIEEQNDANWPKDPVDKLTTNLEDALKEVASSYVDNLPNLSEAEKTALKNQINAVEHPTLEVLKPITDRAQTINDKKQKAIDVIVGGEYLSQAEKDNFQKQVKNTNYSNPDQDSVNDEAISGILSNSNDTNNTKKEHHNNIDNLDSLNDAQKTALKDQVIKSNLNAIENSNNEPTSDVVDRANALNESMKTLKDFVTQNPTVITQPLYTQASEETKDKYDHVSEAGSNLINNIAPTQESINDINSAIAEEDKKIAQNNTPNWDKANVDKLNADLLDKYKDLAKEAIDKLPYLSQQEKTALKDKLDQEQNNTKAKVDEILDLAKNINSQKENIANKIKELPHLNEQEKQNFINEIIATNKVPENPNDPQDNSDLESILDRARKDDLDKALEEYVANNLPSHNTQDSKAKLSEINDLIKAFEKDDQTNNKNTNYNDYKQVTTTLDKIASLKEAYDAYLDSNVANNDAYKVAKEALDNKETQVQNDVDTLKDKQYSDPRLQNIKNALINEANKDIAKSQAEKEIVDALVSLKDDGYNSEHFNEKLNDALAKMNAAPDSRNNQVIAELENAQLNYPAMVEKSNNNEGLDDAEFAKLQPLLDAPKSNVVASALEHFGPYRANLNDEDKNKFIANLNDLEYLSPKEKQDFINQINHAVRTKEAKDIIAKANEVNDAKKAIADQIRNFEHLNDSQKQAYINEVKANPLVTTDPQSEKSMDQILKDTQELDDKMLELQNALQAANELKKSDVYTKAKELNKMNFDEAIVDGLKVTHNEAPKGFTTPNLNKGEVQSIIDRLKLQAQELAKSAIDKLPYVLNENKDEYKEQLSNTTDTKKQEEIIKKAESTNDLIKQIIDTLKDLAKEATPDKESHLDELLDKLAQTNPNVDPKVFNDTKDAIYANAQLSDFLKAYRDSDINDETYLNKKEALTNALNEGVKSIENKYSQLNDLVTDLVNTSKTLNAQGRSEIDLVDALIELNKDKFNSAMVNNQVNGRFNNYDDLADKVNAFPYFDVLKKAAEHDNKVTVGIYQLVKDANDEKASNVIKSALKKNFDPLKVEETLKCKSWWACWWWYVVLSLGSISVLGLVAAAAKKFQESNPKK</sequence>
<dbReference type="EMBL" id="LR215039">
    <property type="protein sequence ID" value="VEU76548.1"/>
    <property type="molecule type" value="Genomic_DNA"/>
</dbReference>
<evidence type="ECO:0000256" key="2">
    <source>
        <dbReference type="SAM" id="MobiDB-lite"/>
    </source>
</evidence>
<keyword evidence="1" id="KW-0175">Coiled coil</keyword>
<dbReference type="KEGG" id="mcou:NCTC10179_00744"/>
<feature type="domain" description="Extracellular matrix-binding protein ebh GA module" evidence="4">
    <location>
        <begin position="5392"/>
        <end position="5444"/>
    </location>
</feature>
<feature type="coiled-coil region" evidence="1">
    <location>
        <begin position="3548"/>
        <end position="3578"/>
    </location>
</feature>
<feature type="coiled-coil region" evidence="1">
    <location>
        <begin position="2889"/>
        <end position="2916"/>
    </location>
</feature>
<keyword evidence="3" id="KW-0812">Transmembrane</keyword>
<dbReference type="Pfam" id="PF01468">
    <property type="entry name" value="GA"/>
    <property type="match status" value="12"/>
</dbReference>
<dbReference type="InterPro" id="IPR020840">
    <property type="entry name" value="Extracell_matrix-bd_GA"/>
</dbReference>
<feature type="domain" description="Extracellular matrix-binding protein ebh GA module" evidence="4">
    <location>
        <begin position="4612"/>
        <end position="4665"/>
    </location>
</feature>
<feature type="region of interest" description="Disordered" evidence="2">
    <location>
        <begin position="4088"/>
        <end position="4114"/>
    </location>
</feature>
<organism evidence="5 6">
    <name type="scientific">Mycoplasmopsis columboralis</name>
    <dbReference type="NCBI Taxonomy" id="171282"/>
    <lineage>
        <taxon>Bacteria</taxon>
        <taxon>Bacillati</taxon>
        <taxon>Mycoplasmatota</taxon>
        <taxon>Mycoplasmoidales</taxon>
        <taxon>Metamycoplasmataceae</taxon>
        <taxon>Mycoplasmopsis</taxon>
    </lineage>
</organism>
<feature type="coiled-coil region" evidence="1">
    <location>
        <begin position="5491"/>
        <end position="5521"/>
    </location>
</feature>
<reference evidence="5 6" key="1">
    <citation type="submission" date="2019-01" db="EMBL/GenBank/DDBJ databases">
        <authorList>
            <consortium name="Pathogen Informatics"/>
        </authorList>
    </citation>
    <scope>NUCLEOTIDE SEQUENCE [LARGE SCALE GENOMIC DNA]</scope>
    <source>
        <strain evidence="5 6">NCTC10179</strain>
    </source>
</reference>
<protein>
    <submittedName>
        <fullName evidence="5">ECM-binding protein homolog</fullName>
    </submittedName>
</protein>
<feature type="coiled-coil region" evidence="1">
    <location>
        <begin position="5097"/>
        <end position="5124"/>
    </location>
</feature>
<evidence type="ECO:0000313" key="6">
    <source>
        <dbReference type="Proteomes" id="UP000289497"/>
    </source>
</evidence>
<gene>
    <name evidence="5" type="primary">ebh_5</name>
    <name evidence="5" type="ORF">NCTC10179_00744</name>
</gene>
<proteinExistence type="predicted"/>
<dbReference type="SMART" id="SM00844">
    <property type="entry name" value="GA"/>
    <property type="match status" value="6"/>
</dbReference>
<feature type="domain" description="Extracellular matrix-binding protein ebh GA module" evidence="4">
    <location>
        <begin position="4361"/>
        <end position="4424"/>
    </location>
</feature>
<dbReference type="RefSeq" id="WP_036435346.1">
    <property type="nucleotide sequence ID" value="NZ_LR215039.1"/>
</dbReference>
<dbReference type="Proteomes" id="UP000289497">
    <property type="component" value="Chromosome"/>
</dbReference>